<reference evidence="4" key="1">
    <citation type="submission" date="2022-08" db="EMBL/GenBank/DDBJ databases">
        <authorList>
            <person name="Deng Y."/>
            <person name="Han X.-F."/>
            <person name="Zhang Y.-Q."/>
        </authorList>
    </citation>
    <scope>NUCLEOTIDE SEQUENCE</scope>
    <source>
        <strain evidence="4">CPCC 205716</strain>
    </source>
</reference>
<evidence type="ECO:0000256" key="2">
    <source>
        <dbReference type="ARBA" id="ARBA00022840"/>
    </source>
</evidence>
<dbReference type="SUPFAM" id="SSF52540">
    <property type="entry name" value="P-loop containing nucleoside triphosphate hydrolases"/>
    <property type="match status" value="1"/>
</dbReference>
<dbReference type="RefSeq" id="WP_259485708.1">
    <property type="nucleotide sequence ID" value="NZ_JANTEZ010000002.1"/>
</dbReference>
<dbReference type="CDD" id="cd06170">
    <property type="entry name" value="LuxR_C_like"/>
    <property type="match status" value="1"/>
</dbReference>
<dbReference type="PROSITE" id="PS00622">
    <property type="entry name" value="HTH_LUXR_1"/>
    <property type="match status" value="1"/>
</dbReference>
<dbReference type="Proteomes" id="UP001165580">
    <property type="component" value="Unassembled WGS sequence"/>
</dbReference>
<keyword evidence="5" id="KW-1185">Reference proteome</keyword>
<dbReference type="SUPFAM" id="SSF48452">
    <property type="entry name" value="TPR-like"/>
    <property type="match status" value="1"/>
</dbReference>
<feature type="domain" description="HTH luxR-type" evidence="3">
    <location>
        <begin position="844"/>
        <end position="909"/>
    </location>
</feature>
<dbReference type="PANTHER" id="PTHR16305">
    <property type="entry name" value="TESTICULAR SOLUBLE ADENYLYL CYCLASE"/>
    <property type="match status" value="1"/>
</dbReference>
<dbReference type="InterPro" id="IPR000792">
    <property type="entry name" value="Tscrpt_reg_LuxR_C"/>
</dbReference>
<dbReference type="Gene3D" id="1.25.40.10">
    <property type="entry name" value="Tetratricopeptide repeat domain"/>
    <property type="match status" value="1"/>
</dbReference>
<keyword evidence="2" id="KW-0067">ATP-binding</keyword>
<dbReference type="PRINTS" id="PR00038">
    <property type="entry name" value="HTHLUXR"/>
</dbReference>
<dbReference type="InterPro" id="IPR016032">
    <property type="entry name" value="Sig_transdc_resp-reg_C-effctor"/>
</dbReference>
<dbReference type="InterPro" id="IPR011990">
    <property type="entry name" value="TPR-like_helical_dom_sf"/>
</dbReference>
<dbReference type="PROSITE" id="PS50043">
    <property type="entry name" value="HTH_LUXR_2"/>
    <property type="match status" value="1"/>
</dbReference>
<sequence>MKSSADGSLVGRAAELDLATEALRRAGAGEGGALLIDGEPGIGKTAFAWAVQLVAERRGFRVLECAGVRNAEAAGFAGLHQLLQPLLTGLDALPLRQASALKVAFGMSDEGEADRLLLGLAALGLVEEAAEASPILMIAEDLHWVDASTHEVIAFLAKRLRGTRAFLLATTRSVRNLDELASQFPDHVHLESLDRAGAAELILRRAPALPDRALELVLDSSLGNPLALTEFASTARSEGNVRRGRDDRLPITDRLERTFLSEMDRLPDSARRAMLVAAAGQGADLEEVVAALGDLGLSERDFIPAERLDFLRLRGGTYEFKHPLVSSALYDAADSGIRADTHRALADVISDPGRSAWHRAAATSGWDEAIAAELEKAARVAEGRGARTEASAAWRRAADLTPGFSDRARRLVAAAEAARQAGRPALAAELVDQAGPVVASEADVLQLARTEWMLSQTTGFQGRSARDLAELATGFTHDDDKIEVLVFAAVRAYILGEPSDVKTFIADGLRAVPTGGDDVFQGIGLTLMEPGTGANDVEASLRAFDRRLRPTDAVLLNCLAFSAEEINDLDAAETVWDAATRAFHSASRTSDEATGLCGRGGLRITAGHITDGLADVEQALHLSRDLDLGVVGGMAAAQIAHARALRGERGLALDALKVVTDLSGPQPFARIAATAEWAAAQLALNEGQYGETISHLDRTAVNAPVALWAGGDYAEAAARSGERREAEAWLARATRIAEETRSSHLRVIVERSRGLLSDGPEARSHFEAAIEAGENAKASVDLAKARLFFGEWLRRERRIVEARSQLWEAVRLFEAESIRPLAERAAAELRAAGGVDSARSNPVSADIDRLLTGQEIQVVRLAADGLTNKEIADQIYLSHRTVGAHLHRAFGKLGISRRSQLSGLLRETSESG</sequence>
<comment type="caution">
    <text evidence="4">The sequence shown here is derived from an EMBL/GenBank/DDBJ whole genome shotgun (WGS) entry which is preliminary data.</text>
</comment>
<gene>
    <name evidence="4" type="ORF">NVV95_06395</name>
</gene>
<dbReference type="EMBL" id="JANTEZ010000002">
    <property type="protein sequence ID" value="MCS5714180.1"/>
    <property type="molecule type" value="Genomic_DNA"/>
</dbReference>
<dbReference type="InterPro" id="IPR036388">
    <property type="entry name" value="WH-like_DNA-bd_sf"/>
</dbReference>
<dbReference type="SUPFAM" id="SSF46894">
    <property type="entry name" value="C-terminal effector domain of the bipartite response regulators"/>
    <property type="match status" value="1"/>
</dbReference>
<dbReference type="InterPro" id="IPR041664">
    <property type="entry name" value="AAA_16"/>
</dbReference>
<name>A0ABT2GFW6_9MICO</name>
<organism evidence="4 5">
    <name type="scientific">Herbiconiux gentiana</name>
    <dbReference type="NCBI Taxonomy" id="2970912"/>
    <lineage>
        <taxon>Bacteria</taxon>
        <taxon>Bacillati</taxon>
        <taxon>Actinomycetota</taxon>
        <taxon>Actinomycetes</taxon>
        <taxon>Micrococcales</taxon>
        <taxon>Microbacteriaceae</taxon>
        <taxon>Herbiconiux</taxon>
    </lineage>
</organism>
<dbReference type="SMART" id="SM00421">
    <property type="entry name" value="HTH_LUXR"/>
    <property type="match status" value="1"/>
</dbReference>
<evidence type="ECO:0000313" key="4">
    <source>
        <dbReference type="EMBL" id="MCS5714180.1"/>
    </source>
</evidence>
<keyword evidence="1" id="KW-0547">Nucleotide-binding</keyword>
<evidence type="ECO:0000259" key="3">
    <source>
        <dbReference type="PROSITE" id="PS50043"/>
    </source>
</evidence>
<dbReference type="Pfam" id="PF13191">
    <property type="entry name" value="AAA_16"/>
    <property type="match status" value="1"/>
</dbReference>
<accession>A0ABT2GFW6</accession>
<dbReference type="InterPro" id="IPR027417">
    <property type="entry name" value="P-loop_NTPase"/>
</dbReference>
<proteinExistence type="predicted"/>
<dbReference type="PANTHER" id="PTHR16305:SF35">
    <property type="entry name" value="TRANSCRIPTIONAL ACTIVATOR DOMAIN"/>
    <property type="match status" value="1"/>
</dbReference>
<evidence type="ECO:0000313" key="5">
    <source>
        <dbReference type="Proteomes" id="UP001165580"/>
    </source>
</evidence>
<protein>
    <submittedName>
        <fullName evidence="4">AAA family ATPase</fullName>
    </submittedName>
</protein>
<dbReference type="Gene3D" id="1.10.10.10">
    <property type="entry name" value="Winged helix-like DNA-binding domain superfamily/Winged helix DNA-binding domain"/>
    <property type="match status" value="1"/>
</dbReference>
<evidence type="ECO:0000256" key="1">
    <source>
        <dbReference type="ARBA" id="ARBA00022741"/>
    </source>
</evidence>
<dbReference type="Pfam" id="PF00196">
    <property type="entry name" value="GerE"/>
    <property type="match status" value="1"/>
</dbReference>